<dbReference type="PANTHER" id="PTHR36573:SF1">
    <property type="entry name" value="INTERMEMBRANE PHOSPHOLIPID TRANSPORT SYSTEM BINDING PROTEIN MLAC"/>
    <property type="match status" value="1"/>
</dbReference>
<evidence type="ECO:0000313" key="1">
    <source>
        <dbReference type="EMBL" id="TCO73495.1"/>
    </source>
</evidence>
<accession>A0A4R2L316</accession>
<name>A0A4R2L316_9RHOB</name>
<dbReference type="AlphaFoldDB" id="A0A4R2L316"/>
<dbReference type="InterPro" id="IPR042245">
    <property type="entry name" value="Tgt2/MlaC_sf"/>
</dbReference>
<keyword evidence="2" id="KW-1185">Reference proteome</keyword>
<dbReference type="OrthoDB" id="7839352at2"/>
<evidence type="ECO:0000313" key="2">
    <source>
        <dbReference type="Proteomes" id="UP000295142"/>
    </source>
</evidence>
<comment type="caution">
    <text evidence="1">The sequence shown here is derived from an EMBL/GenBank/DDBJ whole genome shotgun (WGS) entry which is preliminary data.</text>
</comment>
<dbReference type="InterPro" id="IPR006311">
    <property type="entry name" value="TAT_signal"/>
</dbReference>
<dbReference type="RefSeq" id="WP_132541887.1">
    <property type="nucleotide sequence ID" value="NZ_SLWW01000002.1"/>
</dbReference>
<dbReference type="Proteomes" id="UP000295142">
    <property type="component" value="Unassembled WGS sequence"/>
</dbReference>
<proteinExistence type="predicted"/>
<gene>
    <name evidence="1" type="ORF">EV655_102260</name>
</gene>
<dbReference type="Gene3D" id="3.10.450.710">
    <property type="entry name" value="Tgt2/MlaC"/>
    <property type="match status" value="1"/>
</dbReference>
<dbReference type="InterPro" id="IPR008869">
    <property type="entry name" value="MlaC/ttg2D"/>
</dbReference>
<dbReference type="EMBL" id="SLWW01000002">
    <property type="protein sequence ID" value="TCO73495.1"/>
    <property type="molecule type" value="Genomic_DNA"/>
</dbReference>
<reference evidence="1 2" key="1">
    <citation type="submission" date="2019-03" db="EMBL/GenBank/DDBJ databases">
        <title>Genomic Encyclopedia of Type Strains, Phase IV (KMG-IV): sequencing the most valuable type-strain genomes for metagenomic binning, comparative biology and taxonomic classification.</title>
        <authorList>
            <person name="Goeker M."/>
        </authorList>
    </citation>
    <scope>NUCLEOTIDE SEQUENCE [LARGE SCALE GENOMIC DNA]</scope>
    <source>
        <strain evidence="1 2">DSM 4868</strain>
    </source>
</reference>
<protein>
    <submittedName>
        <fullName evidence="1">Phospholipid transport system substrate-binding protein</fullName>
    </submittedName>
</protein>
<organism evidence="1 2">
    <name type="scientific">Rhodovulum euryhalinum</name>
    <dbReference type="NCBI Taxonomy" id="35805"/>
    <lineage>
        <taxon>Bacteria</taxon>
        <taxon>Pseudomonadati</taxon>
        <taxon>Pseudomonadota</taxon>
        <taxon>Alphaproteobacteria</taxon>
        <taxon>Rhodobacterales</taxon>
        <taxon>Paracoccaceae</taxon>
        <taxon>Rhodovulum</taxon>
    </lineage>
</organism>
<dbReference type="PROSITE" id="PS51318">
    <property type="entry name" value="TAT"/>
    <property type="match status" value="1"/>
</dbReference>
<dbReference type="PANTHER" id="PTHR36573">
    <property type="entry name" value="INTERMEMBRANE PHOSPHOLIPID TRANSPORT SYSTEM BINDING PROTEIN MLAC"/>
    <property type="match status" value="1"/>
</dbReference>
<dbReference type="Pfam" id="PF05494">
    <property type="entry name" value="MlaC"/>
    <property type="match status" value="1"/>
</dbReference>
<sequence length="205" mass="22751">MPTFPPADPRRRHLLAAGLGAGVLLALPRGADALTTDQAAQLIDRVIGDINRVINSGRSEAQMLPEFERIFARYADVPIIARSALGVAARSASAAQMRAFTGAFQGYISRKYGRRFREFIGGELKVREARPYKNFHEVKTTAMLRGQAPFDVVFLVSDRSGRDLFFNIFIEGVNMLATERTEIGALLDQRRGNLDALIQDLRRMG</sequence>